<evidence type="ECO:0000313" key="2">
    <source>
        <dbReference type="Proteomes" id="UP001146505"/>
    </source>
</evidence>
<dbReference type="EMBL" id="JAKMUV010000019">
    <property type="protein sequence ID" value="MCZ9305836.1"/>
    <property type="molecule type" value="Genomic_DNA"/>
</dbReference>
<organism evidence="1 2">
    <name type="scientific">Corynebacterium macclintockiae</name>
    <dbReference type="NCBI Taxonomy" id="2913501"/>
    <lineage>
        <taxon>Bacteria</taxon>
        <taxon>Bacillati</taxon>
        <taxon>Actinomycetota</taxon>
        <taxon>Actinomycetes</taxon>
        <taxon>Mycobacteriales</taxon>
        <taxon>Corynebacteriaceae</taxon>
        <taxon>Corynebacterium</taxon>
    </lineage>
</organism>
<evidence type="ECO:0000313" key="1">
    <source>
        <dbReference type="EMBL" id="MCZ9305836.1"/>
    </source>
</evidence>
<proteinExistence type="predicted"/>
<keyword evidence="2" id="KW-1185">Reference proteome</keyword>
<protein>
    <submittedName>
        <fullName evidence="1">Uncharacterized protein</fullName>
    </submittedName>
</protein>
<dbReference type="GeneID" id="301813882"/>
<dbReference type="Proteomes" id="UP001146505">
    <property type="component" value="Unassembled WGS sequence"/>
</dbReference>
<name>A0A9X3M8Q9_9CORY</name>
<dbReference type="RefSeq" id="WP_034966010.1">
    <property type="nucleotide sequence ID" value="NZ_CP180526.1"/>
</dbReference>
<accession>A0A9X3M8Q9</accession>
<gene>
    <name evidence="1" type="ORF">L8U58_09955</name>
</gene>
<sequence length="105" mass="11436">MSDYIQVPLQSLRDIANNLAGMKADLEGDKKGADLLSGVDSIHGHKIQQAVAEYFGEWDGPRNRLLENVGKLGDVSGKIADVTQQYDDESAKGFNQFAAKLKGKE</sequence>
<reference evidence="1" key="1">
    <citation type="submission" date="2022-02" db="EMBL/GenBank/DDBJ databases">
        <title>Corynebacterium sp. from urogenital microbiome.</title>
        <authorList>
            <person name="Cappelli E.A."/>
            <person name="Ribeiro T.G."/>
            <person name="Peixe L."/>
        </authorList>
    </citation>
    <scope>NUCLEOTIDE SEQUENCE</scope>
    <source>
        <strain evidence="1">C9Ua_112</strain>
    </source>
</reference>
<comment type="caution">
    <text evidence="1">The sequence shown here is derived from an EMBL/GenBank/DDBJ whole genome shotgun (WGS) entry which is preliminary data.</text>
</comment>
<dbReference type="AlphaFoldDB" id="A0A9X3M8Q9"/>